<sequence length="63" mass="6926">MELSAAEWRKSSHSGSDGGSCVEVATNVPGLVALRDSKIPNGPTITVRPEHWRGFLRMLAHRR</sequence>
<comment type="caution">
    <text evidence="3">The sequence shown here is derived from an EMBL/GenBank/DDBJ whole genome shotgun (WGS) entry which is preliminary data.</text>
</comment>
<evidence type="ECO:0000256" key="1">
    <source>
        <dbReference type="SAM" id="MobiDB-lite"/>
    </source>
</evidence>
<accession>A0A919QZ29</accession>
<proteinExistence type="predicted"/>
<organism evidence="3 4">
    <name type="scientific">Sphaerisporangium rufum</name>
    <dbReference type="NCBI Taxonomy" id="1381558"/>
    <lineage>
        <taxon>Bacteria</taxon>
        <taxon>Bacillati</taxon>
        <taxon>Actinomycetota</taxon>
        <taxon>Actinomycetes</taxon>
        <taxon>Streptosporangiales</taxon>
        <taxon>Streptosporangiaceae</taxon>
        <taxon>Sphaerisporangium</taxon>
    </lineage>
</organism>
<gene>
    <name evidence="3" type="ORF">Sru01_16810</name>
</gene>
<dbReference type="AlphaFoldDB" id="A0A919QZ29"/>
<feature type="region of interest" description="Disordered" evidence="1">
    <location>
        <begin position="1"/>
        <end position="22"/>
    </location>
</feature>
<evidence type="ECO:0000313" key="4">
    <source>
        <dbReference type="Proteomes" id="UP000655287"/>
    </source>
</evidence>
<evidence type="ECO:0000259" key="2">
    <source>
        <dbReference type="Pfam" id="PF04149"/>
    </source>
</evidence>
<name>A0A919QZ29_9ACTN</name>
<dbReference type="Proteomes" id="UP000655287">
    <property type="component" value="Unassembled WGS sequence"/>
</dbReference>
<evidence type="ECO:0000313" key="3">
    <source>
        <dbReference type="EMBL" id="GII76699.1"/>
    </source>
</evidence>
<dbReference type="EMBL" id="BOOU01000024">
    <property type="protein sequence ID" value="GII76699.1"/>
    <property type="molecule type" value="Genomic_DNA"/>
</dbReference>
<protein>
    <recommendedName>
        <fullName evidence="2">DUF397 domain-containing protein</fullName>
    </recommendedName>
</protein>
<feature type="domain" description="DUF397" evidence="2">
    <location>
        <begin position="6"/>
        <end position="58"/>
    </location>
</feature>
<dbReference type="Pfam" id="PF04149">
    <property type="entry name" value="DUF397"/>
    <property type="match status" value="1"/>
</dbReference>
<keyword evidence="4" id="KW-1185">Reference proteome</keyword>
<dbReference type="InterPro" id="IPR007278">
    <property type="entry name" value="DUF397"/>
</dbReference>
<dbReference type="RefSeq" id="WP_203983311.1">
    <property type="nucleotide sequence ID" value="NZ_BOOU01000024.1"/>
</dbReference>
<reference evidence="3" key="1">
    <citation type="submission" date="2021-01" db="EMBL/GenBank/DDBJ databases">
        <title>Whole genome shotgun sequence of Sphaerisporangium rufum NBRC 109079.</title>
        <authorList>
            <person name="Komaki H."/>
            <person name="Tamura T."/>
        </authorList>
    </citation>
    <scope>NUCLEOTIDE SEQUENCE</scope>
    <source>
        <strain evidence="3">NBRC 109079</strain>
    </source>
</reference>